<evidence type="ECO:0000313" key="2">
    <source>
        <dbReference type="EMBL" id="OPG15567.1"/>
    </source>
</evidence>
<dbReference type="OrthoDB" id="2627454at2"/>
<dbReference type="AlphaFoldDB" id="A0A162SSA0"/>
<evidence type="ECO:0000313" key="3">
    <source>
        <dbReference type="Proteomes" id="UP000077421"/>
    </source>
</evidence>
<dbReference type="EMBL" id="LSUQ01000050">
    <property type="protein sequence ID" value="OAG93133.1"/>
    <property type="molecule type" value="Genomic_DNA"/>
</dbReference>
<keyword evidence="4" id="KW-1185">Reference proteome</keyword>
<evidence type="ECO:0008006" key="5">
    <source>
        <dbReference type="Google" id="ProtNLM"/>
    </source>
</evidence>
<reference evidence="1 3" key="1">
    <citation type="submission" date="2016-02" db="EMBL/GenBank/DDBJ databases">
        <title>Draft genome sequence of Acidibacillus ferrooxidans SLC66.</title>
        <authorList>
            <person name="Oliveira G."/>
            <person name="Nancucheo I."/>
            <person name="Dall'Agnol H."/>
            <person name="Johnson B."/>
            <person name="Oliveira R."/>
            <person name="Nunes G.L."/>
            <person name="Tzotzos G."/>
            <person name="Orellana S.C."/>
            <person name="Salim A.C."/>
            <person name="Araujo F.M."/>
        </authorList>
    </citation>
    <scope>NUCLEOTIDE SEQUENCE [LARGE SCALE GENOMIC DNA]</scope>
    <source>
        <strain evidence="1 3">SLC66</strain>
    </source>
</reference>
<sequence length="65" mass="7174">MTFQSMLSSFIGRIVEVFVPGSLFEGTLTSVRTSAIQVTEPPIVYSQPVVVTIPTDNIEYVRVLL</sequence>
<evidence type="ECO:0000313" key="4">
    <source>
        <dbReference type="Proteomes" id="UP000190229"/>
    </source>
</evidence>
<name>A0A162SSA0_9BACL</name>
<dbReference type="RefSeq" id="WP_067566460.1">
    <property type="nucleotide sequence ID" value="NZ_LSUQ01000050.1"/>
</dbReference>
<gene>
    <name evidence="1" type="ORF">AYW79_12325</name>
    <name evidence="2" type="ORF">B2M26_10865</name>
</gene>
<organism evidence="1 3">
    <name type="scientific">Ferroacidibacillus organovorans</name>
    <dbReference type="NCBI Taxonomy" id="1765683"/>
    <lineage>
        <taxon>Bacteria</taxon>
        <taxon>Bacillati</taxon>
        <taxon>Bacillota</taxon>
        <taxon>Bacilli</taxon>
        <taxon>Bacillales</taxon>
        <taxon>Alicyclobacillaceae</taxon>
        <taxon>Ferroacidibacillus</taxon>
    </lineage>
</organism>
<proteinExistence type="predicted"/>
<protein>
    <recommendedName>
        <fullName evidence="5">DUF2642 domain-containing protein</fullName>
    </recommendedName>
</protein>
<comment type="caution">
    <text evidence="1">The sequence shown here is derived from an EMBL/GenBank/DDBJ whole genome shotgun (WGS) entry which is preliminary data.</text>
</comment>
<reference evidence="2 4" key="2">
    <citation type="submission" date="2017-02" db="EMBL/GenBank/DDBJ databases">
        <title>Draft genome of Acidibacillus ferrooxidans Huett2.</title>
        <authorList>
            <person name="Schopf S."/>
        </authorList>
    </citation>
    <scope>NUCLEOTIDE SEQUENCE [LARGE SCALE GENOMIC DNA]</scope>
    <source>
        <strain evidence="2 4">Huett2</strain>
    </source>
</reference>
<dbReference type="STRING" id="1765683.B2M26_10865"/>
<evidence type="ECO:0000313" key="1">
    <source>
        <dbReference type="EMBL" id="OAG93133.1"/>
    </source>
</evidence>
<accession>A0A162SSA0</accession>
<dbReference type="Proteomes" id="UP000077421">
    <property type="component" value="Unassembled WGS sequence"/>
</dbReference>
<dbReference type="EMBL" id="MWPS01000027">
    <property type="protein sequence ID" value="OPG15567.1"/>
    <property type="molecule type" value="Genomic_DNA"/>
</dbReference>
<dbReference type="Proteomes" id="UP000190229">
    <property type="component" value="Unassembled WGS sequence"/>
</dbReference>